<dbReference type="EMBL" id="JACHFD010000038">
    <property type="protein sequence ID" value="MBB5353854.1"/>
    <property type="molecule type" value="Genomic_DNA"/>
</dbReference>
<evidence type="ECO:0000313" key="3">
    <source>
        <dbReference type="EMBL" id="MBB5353854.1"/>
    </source>
</evidence>
<accession>A0A840VEC3</accession>
<gene>
    <name evidence="3" type="ORF">HNR46_004118</name>
</gene>
<keyword evidence="4" id="KW-1185">Reference proteome</keyword>
<feature type="region of interest" description="Disordered" evidence="1">
    <location>
        <begin position="157"/>
        <end position="176"/>
    </location>
</feature>
<keyword evidence="2" id="KW-0472">Membrane</keyword>
<sequence>MPTEINRSSDCGQGRGALGIPEWIAIVSVVVALASVAVQQHWTRQQAKADARARQYDRTTNLLFKAIDNPDLLDSISGGSCEDQRKRRFRQIWINHTMVIFDQRHLFTRSEWACTVEDIRDFMSASEIRRQWEQFAEYYSADFRDFINREIYKECEGCSTKEPPSKPDDELQASPT</sequence>
<dbReference type="Proteomes" id="UP000557717">
    <property type="component" value="Unassembled WGS sequence"/>
</dbReference>
<evidence type="ECO:0000313" key="4">
    <source>
        <dbReference type="Proteomes" id="UP000557717"/>
    </source>
</evidence>
<protein>
    <submittedName>
        <fullName evidence="3">Uncharacterized protein</fullName>
    </submittedName>
</protein>
<dbReference type="InterPro" id="IPR045728">
    <property type="entry name" value="DUF6082"/>
</dbReference>
<feature type="transmembrane region" description="Helical" evidence="2">
    <location>
        <begin position="20"/>
        <end position="38"/>
    </location>
</feature>
<dbReference type="RefSeq" id="WP_184022316.1">
    <property type="nucleotide sequence ID" value="NZ_JACHFD010000038.1"/>
</dbReference>
<comment type="caution">
    <text evidence="3">The sequence shown here is derived from an EMBL/GenBank/DDBJ whole genome shotgun (WGS) entry which is preliminary data.</text>
</comment>
<name>A0A840VEC3_9BACT</name>
<evidence type="ECO:0000256" key="1">
    <source>
        <dbReference type="SAM" id="MobiDB-lite"/>
    </source>
</evidence>
<keyword evidence="2" id="KW-0812">Transmembrane</keyword>
<proteinExistence type="predicted"/>
<dbReference type="Pfam" id="PF19560">
    <property type="entry name" value="DUF6082"/>
    <property type="match status" value="1"/>
</dbReference>
<keyword evidence="2" id="KW-1133">Transmembrane helix</keyword>
<evidence type="ECO:0000256" key="2">
    <source>
        <dbReference type="SAM" id="Phobius"/>
    </source>
</evidence>
<dbReference type="AlphaFoldDB" id="A0A840VEC3"/>
<organism evidence="3 4">
    <name type="scientific">Haloferula luteola</name>
    <dbReference type="NCBI Taxonomy" id="595692"/>
    <lineage>
        <taxon>Bacteria</taxon>
        <taxon>Pseudomonadati</taxon>
        <taxon>Verrucomicrobiota</taxon>
        <taxon>Verrucomicrobiia</taxon>
        <taxon>Verrucomicrobiales</taxon>
        <taxon>Verrucomicrobiaceae</taxon>
        <taxon>Haloferula</taxon>
    </lineage>
</organism>
<reference evidence="3 4" key="1">
    <citation type="submission" date="2020-08" db="EMBL/GenBank/DDBJ databases">
        <title>Genomic Encyclopedia of Type Strains, Phase IV (KMG-IV): sequencing the most valuable type-strain genomes for metagenomic binning, comparative biology and taxonomic classification.</title>
        <authorList>
            <person name="Goeker M."/>
        </authorList>
    </citation>
    <scope>NUCLEOTIDE SEQUENCE [LARGE SCALE GENOMIC DNA]</scope>
    <source>
        <strain evidence="3 4">YC6886</strain>
    </source>
</reference>